<accession>A0ABZ1RDZ6</accession>
<evidence type="ECO:0000256" key="1">
    <source>
        <dbReference type="SAM" id="MobiDB-lite"/>
    </source>
</evidence>
<organism evidence="3 4">
    <name type="scientific">Streptomyces goshikiensis</name>
    <dbReference type="NCBI Taxonomy" id="1942"/>
    <lineage>
        <taxon>Bacteria</taxon>
        <taxon>Bacillati</taxon>
        <taxon>Actinomycetota</taxon>
        <taxon>Actinomycetes</taxon>
        <taxon>Kitasatosporales</taxon>
        <taxon>Streptomycetaceae</taxon>
        <taxon>Streptomyces</taxon>
    </lineage>
</organism>
<dbReference type="Proteomes" id="UP001432075">
    <property type="component" value="Chromosome"/>
</dbReference>
<evidence type="ECO:0000256" key="2">
    <source>
        <dbReference type="SAM" id="Phobius"/>
    </source>
</evidence>
<name>A0ABZ1RDZ6_9ACTN</name>
<keyword evidence="4" id="KW-1185">Reference proteome</keyword>
<sequence>MRHLSGSSGRRYAVDDAELNSGGQARLYRCRDDKGVVRVYKEYRTPLADPADIAQLTRIQQVGQAVVARAEAAGSFAETADSSVNWPIDIVRSGRQVSGVVVPLIPGDFMRDGKSPRTLDFLSLARANPPRAAVRVGVLIRVCDIFAFLESAQLLHGDVSAKNLVWRPSPSHAYLIDSDGIRSFSPAPAHGVCTPGWEDPRLQGQKIRAHDRYSDRYALALALYKGLFLNPGGPQYVGGTWSRASGFPQRLDPKLRGMFARALDQPLATDDRPTAAQWRSALQAVYLDGKENFRRPALDVLDTYAQGYRAAFAQPKAAARIPAPAPAPALVPARRPAQRPVHQPPARRAAPPPPPPSGDGYGWWALVVVLVLALIGGGGYLVFRGRGEDGAGHGPSAGGRPCPAEIAADLPAGSRSDAVLLRHYVTDRHDITLCRTADDRVYYHGGLLDRPDTMTIPATRTDTGYRASRGDYLYEIDGDRVRVTVPDGTTSSYRLTDVTDAD</sequence>
<keyword evidence="2" id="KW-0472">Membrane</keyword>
<feature type="transmembrane region" description="Helical" evidence="2">
    <location>
        <begin position="361"/>
        <end position="383"/>
    </location>
</feature>
<dbReference type="RefSeq" id="WP_328775229.1">
    <property type="nucleotide sequence ID" value="NZ_CP108057.1"/>
</dbReference>
<evidence type="ECO:0000313" key="4">
    <source>
        <dbReference type="Proteomes" id="UP001432075"/>
    </source>
</evidence>
<feature type="region of interest" description="Disordered" evidence="1">
    <location>
        <begin position="323"/>
        <end position="355"/>
    </location>
</feature>
<feature type="compositionally biased region" description="Low complexity" evidence="1">
    <location>
        <begin position="330"/>
        <end position="349"/>
    </location>
</feature>
<evidence type="ECO:0000313" key="3">
    <source>
        <dbReference type="EMBL" id="WUO45012.1"/>
    </source>
</evidence>
<reference evidence="3" key="1">
    <citation type="submission" date="2022-10" db="EMBL/GenBank/DDBJ databases">
        <title>The complete genomes of actinobacterial strains from the NBC collection.</title>
        <authorList>
            <person name="Joergensen T.S."/>
            <person name="Alvarez Arevalo M."/>
            <person name="Sterndorff E.B."/>
            <person name="Faurdal D."/>
            <person name="Vuksanovic O."/>
            <person name="Mourched A.-S."/>
            <person name="Charusanti P."/>
            <person name="Shaw S."/>
            <person name="Blin K."/>
            <person name="Weber T."/>
        </authorList>
    </citation>
    <scope>NUCLEOTIDE SEQUENCE</scope>
    <source>
        <strain evidence="3">NBC_00283</strain>
    </source>
</reference>
<dbReference type="Gene3D" id="1.10.510.10">
    <property type="entry name" value="Transferase(Phosphotransferase) domain 1"/>
    <property type="match status" value="1"/>
</dbReference>
<proteinExistence type="predicted"/>
<dbReference type="EMBL" id="CP108057">
    <property type="protein sequence ID" value="WUO45012.1"/>
    <property type="molecule type" value="Genomic_DNA"/>
</dbReference>
<evidence type="ECO:0008006" key="5">
    <source>
        <dbReference type="Google" id="ProtNLM"/>
    </source>
</evidence>
<keyword evidence="2" id="KW-1133">Transmembrane helix</keyword>
<gene>
    <name evidence="3" type="ORF">OHU17_03835</name>
</gene>
<keyword evidence="2" id="KW-0812">Transmembrane</keyword>
<dbReference type="InterPro" id="IPR011009">
    <property type="entry name" value="Kinase-like_dom_sf"/>
</dbReference>
<protein>
    <recommendedName>
        <fullName evidence="5">Protein kinase domain-containing protein</fullName>
    </recommendedName>
</protein>
<dbReference type="SUPFAM" id="SSF56112">
    <property type="entry name" value="Protein kinase-like (PK-like)"/>
    <property type="match status" value="1"/>
</dbReference>